<feature type="domain" description="UTP25 C-terminal" evidence="5">
    <location>
        <begin position="389"/>
        <end position="575"/>
    </location>
</feature>
<reference evidence="7 8" key="1">
    <citation type="journal article" date="2024" name="Nat. Commun.">
        <title>Phylogenomics reveals the evolutionary origins of lichenization in chlorophyte algae.</title>
        <authorList>
            <person name="Puginier C."/>
            <person name="Libourel C."/>
            <person name="Otte J."/>
            <person name="Skaloud P."/>
            <person name="Haon M."/>
            <person name="Grisel S."/>
            <person name="Petersen M."/>
            <person name="Berrin J.G."/>
            <person name="Delaux P.M."/>
            <person name="Dal Grande F."/>
            <person name="Keller J."/>
        </authorList>
    </citation>
    <scope>NUCLEOTIDE SEQUENCE [LARGE SCALE GENOMIC DNA]</scope>
    <source>
        <strain evidence="7 8">SAG 2043</strain>
    </source>
</reference>
<sequence>MELKEDAIAALGSAKPAFLEAEGAEQQGAWPNATWMITGSRLPKAPPRLADYGVKERLIARWHEVAQEDAASRAAAGAQPGTGQPVGDFVNAQQRALFSICSSYKDVFLPAREYPQSGDSPDALMDACLLHCLNHVTTAAGRIKKNNDRLKANPDDEVLRDQGFTRPKVLLLLPMRNSALRVVSRLVQLAQKETRADSVQNKQRFLEEFGAEEGDDEPEELDGKRRMQPKPADHKALFDGNCDDHFRMGVKITRGAVRLFSDFFQSDIIVASPLALATKINEASKEGAATVDFLSAIEIAVVERADVLQMQNWIHVKTVFDALNKVPEEQHGVDIMRVREWYLSGWGRFYRQTIVLSSFASAEMNALFNRTCVNHAGKARLRPVYKGVLGQTNAPLRQLFERFEPADAGSDADARFEYFKKTIWLRIRESGSTGQLIFVPSYFDFVRLRNFLKAEAAHFVGLCEYAKHSDVSRGRSHFFHGRRRIMLYTERAHFYNRYRIRGVKDVYFYQLPEHATAYAELLASLTDSAAASGDEFHQATVTALFSRFDTLQLERVVGSGRHRKMLKPGTSTFMFC</sequence>
<name>A0AAW1QP16_9CHLO</name>
<dbReference type="GO" id="GO:0034511">
    <property type="term" value="F:U3 snoRNA binding"/>
    <property type="evidence" value="ECO:0007669"/>
    <property type="project" value="InterPro"/>
</dbReference>
<feature type="compositionally biased region" description="Acidic residues" evidence="4">
    <location>
        <begin position="209"/>
        <end position="220"/>
    </location>
</feature>
<keyword evidence="8" id="KW-1185">Reference proteome</keyword>
<feature type="compositionally biased region" description="Basic and acidic residues" evidence="4">
    <location>
        <begin position="221"/>
        <end position="234"/>
    </location>
</feature>
<dbReference type="PANTHER" id="PTHR12933">
    <property type="entry name" value="ORF PROTEIN-RELATED"/>
    <property type="match status" value="1"/>
</dbReference>
<evidence type="ECO:0000259" key="6">
    <source>
        <dbReference type="Pfam" id="PF22916"/>
    </source>
</evidence>
<evidence type="ECO:0000313" key="8">
    <source>
        <dbReference type="Proteomes" id="UP001489004"/>
    </source>
</evidence>
<dbReference type="PANTHER" id="PTHR12933:SF0">
    <property type="entry name" value="U3 SMALL NUCLEOLAR RNA-ASSOCIATED PROTEIN 25 HOMOLOG"/>
    <property type="match status" value="1"/>
</dbReference>
<dbReference type="InterPro" id="IPR053940">
    <property type="entry name" value="UTP25_NTPase-like"/>
</dbReference>
<dbReference type="InterPro" id="IPR010678">
    <property type="entry name" value="UTP25"/>
</dbReference>
<evidence type="ECO:0000256" key="1">
    <source>
        <dbReference type="ARBA" id="ARBA00004604"/>
    </source>
</evidence>
<feature type="region of interest" description="Disordered" evidence="4">
    <location>
        <begin position="207"/>
        <end position="234"/>
    </location>
</feature>
<comment type="subcellular location">
    <subcellularLocation>
        <location evidence="1">Nucleus</location>
        <location evidence="1">Nucleolus</location>
    </subcellularLocation>
</comment>
<feature type="domain" description="UTP25 NTP hydrolase-like" evidence="6">
    <location>
        <begin position="104"/>
        <end position="378"/>
    </location>
</feature>
<evidence type="ECO:0000256" key="3">
    <source>
        <dbReference type="ARBA" id="ARBA00023242"/>
    </source>
</evidence>
<evidence type="ECO:0000256" key="2">
    <source>
        <dbReference type="ARBA" id="ARBA00009223"/>
    </source>
</evidence>
<evidence type="ECO:0000259" key="5">
    <source>
        <dbReference type="Pfam" id="PF06862"/>
    </source>
</evidence>
<dbReference type="GO" id="GO:0032040">
    <property type="term" value="C:small-subunit processome"/>
    <property type="evidence" value="ECO:0007669"/>
    <property type="project" value="TreeGrafter"/>
</dbReference>
<dbReference type="GO" id="GO:0000462">
    <property type="term" value="P:maturation of SSU-rRNA from tricistronic rRNA transcript (SSU-rRNA, 5.8S rRNA, LSU-rRNA)"/>
    <property type="evidence" value="ECO:0007669"/>
    <property type="project" value="TreeGrafter"/>
</dbReference>
<keyword evidence="3" id="KW-0539">Nucleus</keyword>
<organism evidence="7 8">
    <name type="scientific">[Myrmecia] bisecta</name>
    <dbReference type="NCBI Taxonomy" id="41462"/>
    <lineage>
        <taxon>Eukaryota</taxon>
        <taxon>Viridiplantae</taxon>
        <taxon>Chlorophyta</taxon>
        <taxon>core chlorophytes</taxon>
        <taxon>Trebouxiophyceae</taxon>
        <taxon>Trebouxiales</taxon>
        <taxon>Trebouxiaceae</taxon>
        <taxon>Myrmecia</taxon>
    </lineage>
</organism>
<dbReference type="AlphaFoldDB" id="A0AAW1QP16"/>
<proteinExistence type="inferred from homology"/>
<dbReference type="InterPro" id="IPR053939">
    <property type="entry name" value="UTP25_C"/>
</dbReference>
<evidence type="ECO:0000256" key="4">
    <source>
        <dbReference type="SAM" id="MobiDB-lite"/>
    </source>
</evidence>
<evidence type="ECO:0008006" key="9">
    <source>
        <dbReference type="Google" id="ProtNLM"/>
    </source>
</evidence>
<evidence type="ECO:0000313" key="7">
    <source>
        <dbReference type="EMBL" id="KAK9823260.1"/>
    </source>
</evidence>
<dbReference type="Pfam" id="PF22916">
    <property type="entry name" value="UTP25_NTPase-like"/>
    <property type="match status" value="1"/>
</dbReference>
<gene>
    <name evidence="7" type="ORF">WJX72_001434</name>
</gene>
<accession>A0AAW1QP16</accession>
<dbReference type="GO" id="GO:0019843">
    <property type="term" value="F:rRNA binding"/>
    <property type="evidence" value="ECO:0007669"/>
    <property type="project" value="TreeGrafter"/>
</dbReference>
<comment type="caution">
    <text evidence="7">The sequence shown here is derived from an EMBL/GenBank/DDBJ whole genome shotgun (WGS) entry which is preliminary data.</text>
</comment>
<protein>
    <recommendedName>
        <fullName evidence="9">U3 small nucleolar RNA-associated protein 25</fullName>
    </recommendedName>
</protein>
<dbReference type="Proteomes" id="UP001489004">
    <property type="component" value="Unassembled WGS sequence"/>
</dbReference>
<dbReference type="EMBL" id="JALJOR010000002">
    <property type="protein sequence ID" value="KAK9823260.1"/>
    <property type="molecule type" value="Genomic_DNA"/>
</dbReference>
<dbReference type="Pfam" id="PF06862">
    <property type="entry name" value="Utp25_C"/>
    <property type="match status" value="1"/>
</dbReference>
<comment type="similarity">
    <text evidence="2">Belongs to the UTP25 family.</text>
</comment>